<evidence type="ECO:0008006" key="4">
    <source>
        <dbReference type="Google" id="ProtNLM"/>
    </source>
</evidence>
<sequence>MKADTIFDLPELLDVLGTHLPQGTLYRCIQVSKIWHATFIPHLWRTFTEGSVHQSKWSRDLAYAIQTQITNPQNLEWYKDVYRRHAKYIRRLTINTPTILDACLDGAFDQVRSESHSESVSTGSSGTTTTMPTSAATSANGAGGSLMTNLEFLDLNVFKFAIDCYFQIQQPGGIFGSSGGFGFASGVPSNGFGATSLSVASTSNITGDNNSNSTDNATANFTSTTTVTAASPPPLATEKAFVKACQRLVLNNTRLRTLFSSYSMAILQGLEGGSGAVLRSLKCLACIPTDGLIPRVLPPHVTHLKLINGFGLHVNSYSTASRGSGTTALVHEGLKALEMACIKSGAHLKEVLTQVPSLETLFINAFVPPFGFGDGFGTATPIPVGLSWPASQITVLKCQQTRGAFCVSPGFEDFFSCFPLLVLYHDDVWLPTVGAQLVKYCPLVEVISIYQDPYASFTSRTFLKPQPRLKGWSVYDSVSILLTGLTRLRVLDIPYQEIKAKNVLETPWVCLDLEKFQCQIAEVPFLTDEEEQQVQEIRQRETRATSCALEYIRTDEEDALIALSERCVYTREGIMAQLSKLTSLKFLSLSPDFKAGNDLFENRTNAMRVYKSERDGRSYIRYDDVLPDTLHFRLNNGLDQLASLTKLEYLSFESMDHRMETADIEWFANHLPSLKEMRGLVTENYVGMEPDPENDALVALIRRLRPDVVQNQSFGGFLPSLSNTNIDYLNGATGTPSQSRHNR</sequence>
<name>A0A197JRA7_9FUNG</name>
<feature type="compositionally biased region" description="Low complexity" evidence="1">
    <location>
        <begin position="118"/>
        <end position="139"/>
    </location>
</feature>
<evidence type="ECO:0000313" key="3">
    <source>
        <dbReference type="Proteomes" id="UP000078512"/>
    </source>
</evidence>
<dbReference type="AlphaFoldDB" id="A0A197JRA7"/>
<accession>A0A197JRA7</accession>
<evidence type="ECO:0000313" key="2">
    <source>
        <dbReference type="EMBL" id="OAQ27720.1"/>
    </source>
</evidence>
<protein>
    <recommendedName>
        <fullName evidence="4">F-box domain-containing protein</fullName>
    </recommendedName>
</protein>
<feature type="region of interest" description="Disordered" evidence="1">
    <location>
        <begin position="115"/>
        <end position="139"/>
    </location>
</feature>
<dbReference type="STRING" id="1314771.A0A197JRA7"/>
<organism evidence="2 3">
    <name type="scientific">Linnemannia elongata AG-77</name>
    <dbReference type="NCBI Taxonomy" id="1314771"/>
    <lineage>
        <taxon>Eukaryota</taxon>
        <taxon>Fungi</taxon>
        <taxon>Fungi incertae sedis</taxon>
        <taxon>Mucoromycota</taxon>
        <taxon>Mortierellomycotina</taxon>
        <taxon>Mortierellomycetes</taxon>
        <taxon>Mortierellales</taxon>
        <taxon>Mortierellaceae</taxon>
        <taxon>Linnemannia</taxon>
    </lineage>
</organism>
<evidence type="ECO:0000256" key="1">
    <source>
        <dbReference type="SAM" id="MobiDB-lite"/>
    </source>
</evidence>
<dbReference type="Proteomes" id="UP000078512">
    <property type="component" value="Unassembled WGS sequence"/>
</dbReference>
<keyword evidence="3" id="KW-1185">Reference proteome</keyword>
<reference evidence="2 3" key="1">
    <citation type="submission" date="2016-05" db="EMBL/GenBank/DDBJ databases">
        <title>Genome sequencing reveals origins of a unique bacterial endosymbiosis in the earliest lineages of terrestrial Fungi.</title>
        <authorList>
            <consortium name="DOE Joint Genome Institute"/>
            <person name="Uehling J."/>
            <person name="Gryganskyi A."/>
            <person name="Hameed K."/>
            <person name="Tschaplinski T."/>
            <person name="Misztal P."/>
            <person name="Wu S."/>
            <person name="Desiro A."/>
            <person name="Vande Pol N."/>
            <person name="Du Z.-Y."/>
            <person name="Zienkiewicz A."/>
            <person name="Zienkiewicz K."/>
            <person name="Morin E."/>
            <person name="Tisserant E."/>
            <person name="Splivallo R."/>
            <person name="Hainaut M."/>
            <person name="Henrissat B."/>
            <person name="Ohm R."/>
            <person name="Kuo A."/>
            <person name="Yan J."/>
            <person name="Lipzen A."/>
            <person name="Nolan M."/>
            <person name="Labutti K."/>
            <person name="Barry K."/>
            <person name="Goldstein A."/>
            <person name="Labbe J."/>
            <person name="Schadt C."/>
            <person name="Tuskan G."/>
            <person name="Grigoriev I."/>
            <person name="Martin F."/>
            <person name="Vilgalys R."/>
            <person name="Bonito G."/>
        </authorList>
    </citation>
    <scope>NUCLEOTIDE SEQUENCE [LARGE SCALE GENOMIC DNA]</scope>
    <source>
        <strain evidence="2 3">AG-77</strain>
    </source>
</reference>
<dbReference type="EMBL" id="KV442054">
    <property type="protein sequence ID" value="OAQ27720.1"/>
    <property type="molecule type" value="Genomic_DNA"/>
</dbReference>
<proteinExistence type="predicted"/>
<dbReference type="OrthoDB" id="2426225at2759"/>
<gene>
    <name evidence="2" type="ORF">K457DRAFT_127094</name>
</gene>